<name>W1PYY6_AMBTC</name>
<reference evidence="2" key="1">
    <citation type="journal article" date="2013" name="Science">
        <title>The Amborella genome and the evolution of flowering plants.</title>
        <authorList>
            <consortium name="Amborella Genome Project"/>
        </authorList>
    </citation>
    <scope>NUCLEOTIDE SEQUENCE [LARGE SCALE GENOMIC DNA]</scope>
</reference>
<dbReference type="PANTHER" id="PTHR35318">
    <property type="entry name" value="BNAA10G08410D PROTEIN"/>
    <property type="match status" value="1"/>
</dbReference>
<dbReference type="AlphaFoldDB" id="W1PYY6"/>
<accession>W1PYY6</accession>
<keyword evidence="2" id="KW-1185">Reference proteome</keyword>
<dbReference type="PANTHER" id="PTHR35318:SF2">
    <property type="entry name" value="OS08G0138900 PROTEIN"/>
    <property type="match status" value="1"/>
</dbReference>
<protein>
    <submittedName>
        <fullName evidence="1">Uncharacterized protein</fullName>
    </submittedName>
</protein>
<gene>
    <name evidence="1" type="ORF">AMTR_s00043p00154600</name>
</gene>
<dbReference type="Proteomes" id="UP000017836">
    <property type="component" value="Unassembled WGS sequence"/>
</dbReference>
<evidence type="ECO:0000313" key="2">
    <source>
        <dbReference type="Proteomes" id="UP000017836"/>
    </source>
</evidence>
<dbReference type="Gramene" id="ERN12745">
    <property type="protein sequence ID" value="ERN12745"/>
    <property type="gene ID" value="AMTR_s00043p00154600"/>
</dbReference>
<dbReference type="KEGG" id="atr:18440971"/>
<organism evidence="1 2">
    <name type="scientific">Amborella trichopoda</name>
    <dbReference type="NCBI Taxonomy" id="13333"/>
    <lineage>
        <taxon>Eukaryota</taxon>
        <taxon>Viridiplantae</taxon>
        <taxon>Streptophyta</taxon>
        <taxon>Embryophyta</taxon>
        <taxon>Tracheophyta</taxon>
        <taxon>Spermatophyta</taxon>
        <taxon>Magnoliopsida</taxon>
        <taxon>Amborellales</taxon>
        <taxon>Amborellaceae</taxon>
        <taxon>Amborella</taxon>
    </lineage>
</organism>
<dbReference type="HOGENOM" id="CLU_1663139_0_0_1"/>
<proteinExistence type="predicted"/>
<sequence length="159" mass="17643">MGLFELVPCCRKPVQSEENTGEESHSPAPIPGVVEISLLQSVSSRVSERGEMLPEKREIAPEIDAFRLDGRKRSRKYTRCSCSVLKQWKPSLDAIAEEGALVLSRKGEKPSISTAKGEILMKKTVKGRNTIRVHATKEGVRYSQIPIGLPAFTPMAFMF</sequence>
<evidence type="ECO:0000313" key="1">
    <source>
        <dbReference type="EMBL" id="ERN12745.1"/>
    </source>
</evidence>
<dbReference type="EMBL" id="KI392605">
    <property type="protein sequence ID" value="ERN12745.1"/>
    <property type="molecule type" value="Genomic_DNA"/>
</dbReference>